<feature type="region of interest" description="Disordered" evidence="1">
    <location>
        <begin position="575"/>
        <end position="634"/>
    </location>
</feature>
<evidence type="ECO:0000313" key="4">
    <source>
        <dbReference type="EMBL" id="CAD9062249.1"/>
    </source>
</evidence>
<proteinExistence type="predicted"/>
<dbReference type="InterPro" id="IPR029044">
    <property type="entry name" value="Nucleotide-diphossugar_trans"/>
</dbReference>
<dbReference type="InterPro" id="IPR001173">
    <property type="entry name" value="Glyco_trans_2-like"/>
</dbReference>
<name>A0A7S1K495_9ALVE</name>
<evidence type="ECO:0000256" key="1">
    <source>
        <dbReference type="SAM" id="MobiDB-lite"/>
    </source>
</evidence>
<reference evidence="4" key="1">
    <citation type="submission" date="2021-01" db="EMBL/GenBank/DDBJ databases">
        <authorList>
            <person name="Corre E."/>
            <person name="Pelletier E."/>
            <person name="Niang G."/>
            <person name="Scheremetjew M."/>
            <person name="Finn R."/>
            <person name="Kale V."/>
            <person name="Holt S."/>
            <person name="Cochrane G."/>
            <person name="Meng A."/>
            <person name="Brown T."/>
            <person name="Cohen L."/>
        </authorList>
    </citation>
    <scope>NUCLEOTIDE SEQUENCE</scope>
    <source>
        <strain evidence="4">CCMP3346</strain>
    </source>
</reference>
<dbReference type="InterPro" id="IPR027389">
    <property type="entry name" value="B_mannosylTrfase_Bre-3/Egh"/>
</dbReference>
<dbReference type="GO" id="GO:0005737">
    <property type="term" value="C:cytoplasm"/>
    <property type="evidence" value="ECO:0007669"/>
    <property type="project" value="TreeGrafter"/>
</dbReference>
<evidence type="ECO:0000259" key="3">
    <source>
        <dbReference type="Pfam" id="PF13632"/>
    </source>
</evidence>
<protein>
    <recommendedName>
        <fullName evidence="3">Glycosyltransferase 2-like domain-containing protein</fullName>
    </recommendedName>
</protein>
<dbReference type="PANTHER" id="PTHR16779:SF1">
    <property type="entry name" value="BETA-1,4-MANNOSYLTRANSFERASE EGH"/>
    <property type="match status" value="1"/>
</dbReference>
<dbReference type="PANTHER" id="PTHR16779">
    <property type="entry name" value="BETA-1,4-MANNOSYLTRANSFERASE EGH"/>
    <property type="match status" value="1"/>
</dbReference>
<dbReference type="EMBL" id="HBGB01029571">
    <property type="protein sequence ID" value="CAD9062249.1"/>
    <property type="molecule type" value="Transcribed_RNA"/>
</dbReference>
<feature type="transmembrane region" description="Helical" evidence="2">
    <location>
        <begin position="81"/>
        <end position="105"/>
    </location>
</feature>
<feature type="transmembrane region" description="Helical" evidence="2">
    <location>
        <begin position="443"/>
        <end position="463"/>
    </location>
</feature>
<feature type="transmembrane region" description="Helical" evidence="2">
    <location>
        <begin position="475"/>
        <end position="502"/>
    </location>
</feature>
<feature type="transmembrane region" description="Helical" evidence="2">
    <location>
        <begin position="9"/>
        <end position="28"/>
    </location>
</feature>
<feature type="compositionally biased region" description="Polar residues" evidence="1">
    <location>
        <begin position="624"/>
        <end position="634"/>
    </location>
</feature>
<feature type="domain" description="Glycosyltransferase 2-like" evidence="3">
    <location>
        <begin position="243"/>
        <end position="445"/>
    </location>
</feature>
<keyword evidence="2" id="KW-0472">Membrane</keyword>
<dbReference type="AlphaFoldDB" id="A0A7S1K495"/>
<evidence type="ECO:0000256" key="2">
    <source>
        <dbReference type="SAM" id="Phobius"/>
    </source>
</evidence>
<keyword evidence="2" id="KW-0812">Transmembrane</keyword>
<dbReference type="GO" id="GO:0019187">
    <property type="term" value="F:beta-1,4-mannosyltransferase activity"/>
    <property type="evidence" value="ECO:0007669"/>
    <property type="project" value="InterPro"/>
</dbReference>
<feature type="compositionally biased region" description="Low complexity" evidence="1">
    <location>
        <begin position="579"/>
        <end position="591"/>
    </location>
</feature>
<gene>
    <name evidence="4" type="ORF">VBRA1451_LOCUS17319</name>
</gene>
<organism evidence="4">
    <name type="scientific">Vitrella brassicaformis</name>
    <dbReference type="NCBI Taxonomy" id="1169539"/>
    <lineage>
        <taxon>Eukaryota</taxon>
        <taxon>Sar</taxon>
        <taxon>Alveolata</taxon>
        <taxon>Colpodellida</taxon>
        <taxon>Vitrellaceae</taxon>
        <taxon>Vitrella</taxon>
    </lineage>
</organism>
<accession>A0A7S1K495</accession>
<sequence length="634" mass="69174">MSGVQHPGLYFFGLALFASIWLLMALIGGQWSCIMEGKCGASPGMSQAKAVPVITTPTIPDDRNSTATAQVQSALDDAKDFFAIVQILWIVSLAPFVVFLLLGMINPRGFEWRRKAKTLANEDSEARRVHLQSDGTKISYRVVTRGTNPSLVADVAKRNIPLLREKATMPFIYEVATDRPLNLACHLSELGIGAGGHDAEGGLAVNEIVVPDSYKPPGGAVWKARALNFANEPNESPLTEGDIVVHLDEETLLTHSCVAGIEEFVRADASRVGSGTIAYGQDVIVNPWLTMADSLRVTDDYCKMRLFFSSFKPLIGMKGSFVVCPVAVERRVTWDHGRDGSITEDTTFALKAVGEGVRFGWVKGVMREKSPFGIVDFMKQRRRWFQGLWRDAVKKELKLHTRLMLGYCLAMWSFIPLWNLLMLLELTCEHGLGHPIPYPATPLLMAIKTTWMTAFVWGYLFGAMMNFSPAQPFSYLLYVAATVPLMPLWAVCEGLAVLYAMLTKTAGFHIVQKEHPGIAAVAQPADHPSTSMCVKRDSVGGSETAALIPKTTSAQQCLPVARHCLAVPVARLSPEQRSDTSPVLSSVSSDPIGRRRAESFDLDALIDTTSCSSDNNDAEGDGEGSTSNGEGSDK</sequence>
<keyword evidence="2" id="KW-1133">Transmembrane helix</keyword>
<dbReference type="Pfam" id="PF13632">
    <property type="entry name" value="Glyco_trans_2_3"/>
    <property type="match status" value="1"/>
</dbReference>
<feature type="transmembrane region" description="Helical" evidence="2">
    <location>
        <begin position="404"/>
        <end position="423"/>
    </location>
</feature>
<dbReference type="SUPFAM" id="SSF53448">
    <property type="entry name" value="Nucleotide-diphospho-sugar transferases"/>
    <property type="match status" value="1"/>
</dbReference>